<feature type="transmembrane region" description="Helical" evidence="9">
    <location>
        <begin position="284"/>
        <end position="307"/>
    </location>
</feature>
<protein>
    <recommendedName>
        <fullName evidence="8">MLO-like protein</fullName>
    </recommendedName>
</protein>
<reference evidence="11" key="1">
    <citation type="submission" date="2022-10" db="EMBL/GenBank/DDBJ databases">
        <authorList>
            <person name="Hyden B.L."/>
            <person name="Feng K."/>
            <person name="Yates T."/>
            <person name="Jawdy S."/>
            <person name="Smart L.B."/>
            <person name="Muchero W."/>
        </authorList>
    </citation>
    <scope>NUCLEOTIDE SEQUENCE</scope>
    <source>
        <tissue evidence="11">Shoot tip</tissue>
    </source>
</reference>
<evidence type="ECO:0000313" key="11">
    <source>
        <dbReference type="EMBL" id="KAJ6332953.1"/>
    </source>
</evidence>
<keyword evidence="3 8" id="KW-0812">Transmembrane</keyword>
<evidence type="ECO:0000256" key="10">
    <source>
        <dbReference type="SAM" id="SignalP"/>
    </source>
</evidence>
<dbReference type="Proteomes" id="UP001141253">
    <property type="component" value="Chromosome 11"/>
</dbReference>
<keyword evidence="7 8" id="KW-0568">Pathogenesis-related protein</keyword>
<keyword evidence="4 8" id="KW-0611">Plant defense</keyword>
<comment type="domain">
    <text evidence="8">The C-terminus contains a calmodulin-binding domain, which binds calmodulin in a calcium-dependent fashion.</text>
</comment>
<evidence type="ECO:0000256" key="6">
    <source>
        <dbReference type="ARBA" id="ARBA00023136"/>
    </source>
</evidence>
<evidence type="ECO:0000256" key="3">
    <source>
        <dbReference type="ARBA" id="ARBA00022692"/>
    </source>
</evidence>
<feature type="transmembrane region" description="Helical" evidence="9">
    <location>
        <begin position="220"/>
        <end position="240"/>
    </location>
</feature>
<evidence type="ECO:0000256" key="5">
    <source>
        <dbReference type="ARBA" id="ARBA00022989"/>
    </source>
</evidence>
<evidence type="ECO:0000313" key="12">
    <source>
        <dbReference type="Proteomes" id="UP001141253"/>
    </source>
</evidence>
<comment type="similarity">
    <text evidence="2 8">Belongs to the MLO family.</text>
</comment>
<keyword evidence="8" id="KW-0112">Calmodulin-binding</keyword>
<gene>
    <name evidence="8" type="primary">MLO</name>
    <name evidence="11" type="ORF">OIU77_008913</name>
</gene>
<evidence type="ECO:0000256" key="9">
    <source>
        <dbReference type="SAM" id="Phobius"/>
    </source>
</evidence>
<proteinExistence type="inferred from homology"/>
<dbReference type="PANTHER" id="PTHR31942">
    <property type="entry name" value="MLO-LIKE PROTEIN 1"/>
    <property type="match status" value="1"/>
</dbReference>
<dbReference type="InterPro" id="IPR004326">
    <property type="entry name" value="Mlo"/>
</dbReference>
<dbReference type="Pfam" id="PF03094">
    <property type="entry name" value="Mlo"/>
    <property type="match status" value="1"/>
</dbReference>
<feature type="signal peptide" evidence="10">
    <location>
        <begin position="1"/>
        <end position="23"/>
    </location>
</feature>
<evidence type="ECO:0000256" key="7">
    <source>
        <dbReference type="ARBA" id="ARBA00023265"/>
    </source>
</evidence>
<name>A0ABQ9ACJ5_9ROSI</name>
<accession>A0ABQ9ACJ5</accession>
<keyword evidence="6 8" id="KW-0472">Membrane</keyword>
<evidence type="ECO:0000256" key="2">
    <source>
        <dbReference type="ARBA" id="ARBA00006574"/>
    </source>
</evidence>
<reference evidence="11" key="2">
    <citation type="journal article" date="2023" name="Int. J. Mol. Sci.">
        <title>De Novo Assembly and Annotation of 11 Diverse Shrub Willow (Salix) Genomes Reveals Novel Gene Organization in Sex-Linked Regions.</title>
        <authorList>
            <person name="Hyden B."/>
            <person name="Feng K."/>
            <person name="Yates T.B."/>
            <person name="Jawdy S."/>
            <person name="Cereghino C."/>
            <person name="Smart L.B."/>
            <person name="Muchero W."/>
        </authorList>
    </citation>
    <scope>NUCLEOTIDE SEQUENCE</scope>
    <source>
        <tissue evidence="11">Shoot tip</tissue>
    </source>
</reference>
<comment type="caution">
    <text evidence="11">The sequence shown here is derived from an EMBL/GenBank/DDBJ whole genome shotgun (WGS) entry which is preliminary data.</text>
</comment>
<evidence type="ECO:0000256" key="1">
    <source>
        <dbReference type="ARBA" id="ARBA00004141"/>
    </source>
</evidence>
<comment type="function">
    <text evidence="8">May be involved in modulation of pathogen defense and leaf cell death.</text>
</comment>
<feature type="transmembrane region" description="Helical" evidence="9">
    <location>
        <begin position="99"/>
        <end position="120"/>
    </location>
</feature>
<dbReference type="PANTHER" id="PTHR31942:SF77">
    <property type="entry name" value="MLO-LIKE PROTEIN 14"/>
    <property type="match status" value="1"/>
</dbReference>
<keyword evidence="12" id="KW-1185">Reference proteome</keyword>
<evidence type="ECO:0000256" key="8">
    <source>
        <dbReference type="RuleBase" id="RU280816"/>
    </source>
</evidence>
<evidence type="ECO:0000256" key="4">
    <source>
        <dbReference type="ARBA" id="ARBA00022821"/>
    </source>
</evidence>
<keyword evidence="10" id="KW-0732">Signal</keyword>
<dbReference type="EMBL" id="JAPFFI010000021">
    <property type="protein sequence ID" value="KAJ6332953.1"/>
    <property type="molecule type" value="Genomic_DNA"/>
</dbReference>
<feature type="chain" id="PRO_5046654293" description="MLO-like protein" evidence="10">
    <location>
        <begin position="24"/>
        <end position="477"/>
    </location>
</feature>
<sequence>MKEELMLLGFISLLLTATSRTIANICIPSKFYEGHFAPCTRSEIDEGVEHDSSEGRKLEMLSVLPHPLRRMLNGLDWNPCEKDHEPFVSYQALERLHRFIFVMAITHISYSCLTMLLAIVKIHSWRAWEELARMDCHDVLTEINRKKTLRRQTTFVRHHASSPLFKNSFLIWVTCFFRQFGPSVVHTEYLTLRKGFISNHHLPLKYDFHSYMIRSMEEEFHRIVGVSAPLWGFVVAFMLFNVKGAKLQHVIATLTLETAGLTGHSVAGKMKPRDDLFWFKKPELFLPLIHFILFQNAFELASFFWFWWQFGYRSCFIRNHLLVYIRLVLGFAGQFLCSYSTLPLYALVTQMGTNCKPALFSQRIRETIIEWGKEARRKTRDGIFTDDSTMHTDTRTVMFEEENHLLLDILENDAIPASQIELQPASFVPASPTTVANETSRRVATPFFRSSASVPSSERSYFHVEDMPRSSSMPIRK</sequence>
<organism evidence="11 12">
    <name type="scientific">Salix suchowensis</name>
    <dbReference type="NCBI Taxonomy" id="1278906"/>
    <lineage>
        <taxon>Eukaryota</taxon>
        <taxon>Viridiplantae</taxon>
        <taxon>Streptophyta</taxon>
        <taxon>Embryophyta</taxon>
        <taxon>Tracheophyta</taxon>
        <taxon>Spermatophyta</taxon>
        <taxon>Magnoliopsida</taxon>
        <taxon>eudicotyledons</taxon>
        <taxon>Gunneridae</taxon>
        <taxon>Pentapetalae</taxon>
        <taxon>rosids</taxon>
        <taxon>fabids</taxon>
        <taxon>Malpighiales</taxon>
        <taxon>Salicaceae</taxon>
        <taxon>Saliceae</taxon>
        <taxon>Salix</taxon>
    </lineage>
</organism>
<comment type="subcellular location">
    <subcellularLocation>
        <location evidence="1 8">Membrane</location>
        <topology evidence="1 8">Multi-pass membrane protein</topology>
    </subcellularLocation>
</comment>
<feature type="transmembrane region" description="Helical" evidence="9">
    <location>
        <begin position="327"/>
        <end position="348"/>
    </location>
</feature>
<keyword evidence="5 8" id="KW-1133">Transmembrane helix</keyword>